<reference evidence="3 4" key="1">
    <citation type="submission" date="2019-07" db="EMBL/GenBank/DDBJ databases">
        <title>Qingshengfaniella alkalisoli gen. nov., sp. nov., isolated from saline soil.</title>
        <authorList>
            <person name="Xu L."/>
            <person name="Huang X.-X."/>
            <person name="Sun J.-Q."/>
        </authorList>
    </citation>
    <scope>NUCLEOTIDE SEQUENCE [LARGE SCALE GENOMIC DNA]</scope>
    <source>
        <strain evidence="3 4">DSM 27279</strain>
    </source>
</reference>
<comment type="caution">
    <text evidence="3">The sequence shown here is derived from an EMBL/GenBank/DDBJ whole genome shotgun (WGS) entry which is preliminary data.</text>
</comment>
<dbReference type="Gene3D" id="3.40.190.10">
    <property type="entry name" value="Periplasmic binding protein-like II"/>
    <property type="match status" value="1"/>
</dbReference>
<evidence type="ECO:0008006" key="5">
    <source>
        <dbReference type="Google" id="ProtNLM"/>
    </source>
</evidence>
<dbReference type="AlphaFoldDB" id="A0A556B211"/>
<dbReference type="EMBL" id="VLTJ01000001">
    <property type="protein sequence ID" value="TSH99209.1"/>
    <property type="molecule type" value="Genomic_DNA"/>
</dbReference>
<dbReference type="Pfam" id="PF03401">
    <property type="entry name" value="TctC"/>
    <property type="match status" value="1"/>
</dbReference>
<dbReference type="InterPro" id="IPR042100">
    <property type="entry name" value="Bug_dom1"/>
</dbReference>
<evidence type="ECO:0000313" key="3">
    <source>
        <dbReference type="EMBL" id="TSH99209.1"/>
    </source>
</evidence>
<gene>
    <name evidence="3" type="ORF">FOZ76_00300</name>
</gene>
<evidence type="ECO:0000313" key="4">
    <source>
        <dbReference type="Proteomes" id="UP000318405"/>
    </source>
</evidence>
<feature type="chain" id="PRO_5021964698" description="Tripartite tricarboxylate transporter substrate binding protein" evidence="2">
    <location>
        <begin position="31"/>
        <end position="332"/>
    </location>
</feature>
<dbReference type="PANTHER" id="PTHR42928">
    <property type="entry name" value="TRICARBOXYLATE-BINDING PROTEIN"/>
    <property type="match status" value="1"/>
</dbReference>
<accession>A0A556B211</accession>
<evidence type="ECO:0000256" key="1">
    <source>
        <dbReference type="ARBA" id="ARBA00006987"/>
    </source>
</evidence>
<comment type="similarity">
    <text evidence="1">Belongs to the UPF0065 (bug) family.</text>
</comment>
<dbReference type="RefSeq" id="WP_143946118.1">
    <property type="nucleotide sequence ID" value="NZ_BAABMB010000001.1"/>
</dbReference>
<dbReference type="InterPro" id="IPR006311">
    <property type="entry name" value="TAT_signal"/>
</dbReference>
<proteinExistence type="inferred from homology"/>
<dbReference type="OrthoDB" id="9780943at2"/>
<keyword evidence="2" id="KW-0732">Signal</keyword>
<organism evidence="3 4">
    <name type="scientific">Verticiella sediminum</name>
    <dbReference type="NCBI Taxonomy" id="1247510"/>
    <lineage>
        <taxon>Bacteria</taxon>
        <taxon>Pseudomonadati</taxon>
        <taxon>Pseudomonadota</taxon>
        <taxon>Betaproteobacteria</taxon>
        <taxon>Burkholderiales</taxon>
        <taxon>Alcaligenaceae</taxon>
        <taxon>Verticiella</taxon>
    </lineage>
</organism>
<dbReference type="Gene3D" id="3.40.190.150">
    <property type="entry name" value="Bordetella uptake gene, domain 1"/>
    <property type="match status" value="1"/>
</dbReference>
<dbReference type="PROSITE" id="PS51318">
    <property type="entry name" value="TAT"/>
    <property type="match status" value="1"/>
</dbReference>
<dbReference type="Proteomes" id="UP000318405">
    <property type="component" value="Unassembled WGS sequence"/>
</dbReference>
<dbReference type="SUPFAM" id="SSF53850">
    <property type="entry name" value="Periplasmic binding protein-like II"/>
    <property type="match status" value="1"/>
</dbReference>
<evidence type="ECO:0000256" key="2">
    <source>
        <dbReference type="SAM" id="SignalP"/>
    </source>
</evidence>
<sequence length="332" mass="35335">MHLSSRTRRQWLTRAAACALYGTFPPAGRAAPATYPQRPISIIVPSAVGAPLDLCMREAARQAAAYLPGADFRIANRPGAAKLHGATALAALDAADGYELAMSLPAWINKSLLYDVNYEPLRDFTFVTGIARAPYCIATRADAPWQDLPAYLAHARRIGGGIRYAVVGYGASGHLLMEETARQAGTAVTGVLVRTAGEMVQLLVSGQVDAICDCPAFAPQMLDASLRLLAHFGDAAPLPQGTALPTVASTGMDIVLDAVFGLAGPHGLPGSVVRSLREAFIGATRQLAYTRLLDSLWLQPAAPDGPDLAEQMRVLELREHEWMRRAGLRGAT</sequence>
<dbReference type="PANTHER" id="PTHR42928:SF5">
    <property type="entry name" value="BLR1237 PROTEIN"/>
    <property type="match status" value="1"/>
</dbReference>
<dbReference type="InterPro" id="IPR005064">
    <property type="entry name" value="BUG"/>
</dbReference>
<keyword evidence="4" id="KW-1185">Reference proteome</keyword>
<feature type="signal peptide" evidence="2">
    <location>
        <begin position="1"/>
        <end position="30"/>
    </location>
</feature>
<name>A0A556B211_9BURK</name>
<protein>
    <recommendedName>
        <fullName evidence="5">Tripartite tricarboxylate transporter substrate binding protein</fullName>
    </recommendedName>
</protein>